<feature type="region of interest" description="Disordered" evidence="17">
    <location>
        <begin position="605"/>
        <end position="659"/>
    </location>
</feature>
<dbReference type="Gene3D" id="3.30.200.20">
    <property type="entry name" value="Phosphorylase Kinase, domain 1"/>
    <property type="match status" value="1"/>
</dbReference>
<feature type="region of interest" description="Disordered" evidence="17">
    <location>
        <begin position="534"/>
        <end position="585"/>
    </location>
</feature>
<evidence type="ECO:0000256" key="5">
    <source>
        <dbReference type="ARBA" id="ARBA00022553"/>
    </source>
</evidence>
<evidence type="ECO:0000259" key="18">
    <source>
        <dbReference type="PROSITE" id="PS50011"/>
    </source>
</evidence>
<feature type="region of interest" description="Disordered" evidence="17">
    <location>
        <begin position="702"/>
        <end position="739"/>
    </location>
</feature>
<dbReference type="GO" id="GO:0044732">
    <property type="term" value="C:mitotic spindle pole body"/>
    <property type="evidence" value="ECO:0007669"/>
    <property type="project" value="TreeGrafter"/>
</dbReference>
<evidence type="ECO:0000313" key="19">
    <source>
        <dbReference type="EMBL" id="KAF2203882.1"/>
    </source>
</evidence>
<dbReference type="GO" id="GO:0004674">
    <property type="term" value="F:protein serine/threonine kinase activity"/>
    <property type="evidence" value="ECO:0007669"/>
    <property type="project" value="UniProtKB-KW"/>
</dbReference>
<comment type="subcellular location">
    <subcellularLocation>
        <location evidence="1">Nucleus</location>
    </subcellularLocation>
</comment>
<dbReference type="InterPro" id="IPR008271">
    <property type="entry name" value="Ser/Thr_kinase_AS"/>
</dbReference>
<keyword evidence="11" id="KW-0067">ATP-binding</keyword>
<dbReference type="OrthoDB" id="10250725at2759"/>
<gene>
    <name evidence="19" type="ORF">GQ43DRAFT_429508</name>
</gene>
<evidence type="ECO:0000256" key="7">
    <source>
        <dbReference type="ARBA" id="ARBA00022679"/>
    </source>
</evidence>
<feature type="compositionally biased region" description="Low complexity" evidence="17">
    <location>
        <begin position="451"/>
        <end position="461"/>
    </location>
</feature>
<keyword evidence="13" id="KW-0131">Cell cycle</keyword>
<evidence type="ECO:0000256" key="1">
    <source>
        <dbReference type="ARBA" id="ARBA00004123"/>
    </source>
</evidence>
<dbReference type="Proteomes" id="UP000799536">
    <property type="component" value="Unassembled WGS sequence"/>
</dbReference>
<keyword evidence="20" id="KW-1185">Reference proteome</keyword>
<keyword evidence="4" id="KW-0723">Serine/threonine-protein kinase</keyword>
<protein>
    <recommendedName>
        <fullName evidence="3">non-specific serine/threonine protein kinase</fullName>
        <ecNumber evidence="3">2.7.11.1</ecNumber>
    </recommendedName>
</protein>
<comment type="caution">
    <text evidence="19">The sequence shown here is derived from an EMBL/GenBank/DDBJ whole genome shotgun (WGS) entry which is preliminary data.</text>
</comment>
<dbReference type="AlphaFoldDB" id="A0A9P4JR69"/>
<dbReference type="InterPro" id="IPR001245">
    <property type="entry name" value="Ser-Thr/Tyr_kinase_cat_dom"/>
</dbReference>
<keyword evidence="6" id="KW-0132">Cell division</keyword>
<dbReference type="InterPro" id="IPR011009">
    <property type="entry name" value="Kinase-like_dom_sf"/>
</dbReference>
<reference evidence="19" key="1">
    <citation type="journal article" date="2020" name="Stud. Mycol.">
        <title>101 Dothideomycetes genomes: a test case for predicting lifestyles and emergence of pathogens.</title>
        <authorList>
            <person name="Haridas S."/>
            <person name="Albert R."/>
            <person name="Binder M."/>
            <person name="Bloem J."/>
            <person name="Labutti K."/>
            <person name="Salamov A."/>
            <person name="Andreopoulos B."/>
            <person name="Baker S."/>
            <person name="Barry K."/>
            <person name="Bills G."/>
            <person name="Bluhm B."/>
            <person name="Cannon C."/>
            <person name="Castanera R."/>
            <person name="Culley D."/>
            <person name="Daum C."/>
            <person name="Ezra D."/>
            <person name="Gonzalez J."/>
            <person name="Henrissat B."/>
            <person name="Kuo A."/>
            <person name="Liang C."/>
            <person name="Lipzen A."/>
            <person name="Lutzoni F."/>
            <person name="Magnuson J."/>
            <person name="Mondo S."/>
            <person name="Nolan M."/>
            <person name="Ohm R."/>
            <person name="Pangilinan J."/>
            <person name="Park H.-J."/>
            <person name="Ramirez L."/>
            <person name="Alfaro M."/>
            <person name="Sun H."/>
            <person name="Tritt A."/>
            <person name="Yoshinaga Y."/>
            <person name="Zwiers L.-H."/>
            <person name="Turgeon B."/>
            <person name="Goodwin S."/>
            <person name="Spatafora J."/>
            <person name="Crous P."/>
            <person name="Grigoriev I."/>
        </authorList>
    </citation>
    <scope>NUCLEOTIDE SEQUENCE</scope>
    <source>
        <strain evidence="19">ATCC 74209</strain>
    </source>
</reference>
<feature type="compositionally biased region" description="Polar residues" evidence="17">
    <location>
        <begin position="430"/>
        <end position="447"/>
    </location>
</feature>
<dbReference type="PROSITE" id="PS50011">
    <property type="entry name" value="PROTEIN_KINASE_DOM"/>
    <property type="match status" value="1"/>
</dbReference>
<proteinExistence type="inferred from homology"/>
<name>A0A9P4JR69_9PLEO</name>
<dbReference type="FunFam" id="3.30.200.20:FF:000525">
    <property type="entry name" value="Serine/threonine-protein kinase KIN3"/>
    <property type="match status" value="1"/>
</dbReference>
<sequence length="750" mass="83302">MPDDEKYEALEKIGHGSFGVIRKVRRRSDKQILCRKEISYSKMSQKEKEQLQAELSILKELRHPNIVAYYEREHLKESQDLYLYMEFCGNGDLGRTIRKLKENNQLADEMFVWSILSQIVSALYRCHYGEDAPPAPANVMAVTNFAKPKPNGKQRMILHRDLKPENVFLGQDNSVKLGDFGLSKILQSHDFASTYVGTPFYMSPEICKAEQYTLYSDIWALGCIVYELCAKTPPFNAKTHFDLIQKIKSGRYPPIPSVYSLELQKVIASCLQVIPHQRPDTAALLNLPIVNLMRKEQEAVNLNQNLKLEKNKAVCLNEELQAKIAQHDAEVQRIREEIQSTLRREWEVKARLEIDRQVALELSKLRAKFEEEVSKEVEKRVAQEMAKINNTRLSTSPNLAPRSLTPILVPTDQGLSTDQRTLFPVEAEPPQNNASTSTIGTSASDFPSGTDLSSLSSLSLDSPDDTVKAVPAKKPGRAPLSRARTMFTANAIPPPSPMDVQMSDPSPAPAALASLALSPRRAAPRANIFAAAKEGRRWEPEVPSSPTTDEAWSADLDDDDDLHVLPSPTRARSGSGNRNGNEDPFKVLAGAQRPIQLKGNNRLASAPNLAPKCRPVSSIPAISSPERRKKAELPSPTRKVATKSAEPPRTGGLMSKKGNEQIRIQAMRNNGIQGRTLVELQQARGIPTQAMSEDEGKRGFMMARSPAKSGGVKTRSANGGRLVNSPAKWDPEKDDMPSPFLVKSRKNFVV</sequence>
<accession>A0A9P4JR69</accession>
<feature type="domain" description="Protein kinase" evidence="18">
    <location>
        <begin position="7"/>
        <end position="290"/>
    </location>
</feature>
<feature type="coiled-coil region" evidence="16">
    <location>
        <begin position="289"/>
        <end position="344"/>
    </location>
</feature>
<keyword evidence="8" id="KW-0547">Nucleotide-binding</keyword>
<dbReference type="GO" id="GO:0005634">
    <property type="term" value="C:nucleus"/>
    <property type="evidence" value="ECO:0007669"/>
    <property type="project" value="UniProtKB-SubCell"/>
</dbReference>
<evidence type="ECO:0000256" key="14">
    <source>
        <dbReference type="ARBA" id="ARBA00047899"/>
    </source>
</evidence>
<comment type="catalytic activity">
    <reaction evidence="14">
        <text>L-threonyl-[protein] + ATP = O-phospho-L-threonyl-[protein] + ADP + H(+)</text>
        <dbReference type="Rhea" id="RHEA:46608"/>
        <dbReference type="Rhea" id="RHEA-COMP:11060"/>
        <dbReference type="Rhea" id="RHEA-COMP:11605"/>
        <dbReference type="ChEBI" id="CHEBI:15378"/>
        <dbReference type="ChEBI" id="CHEBI:30013"/>
        <dbReference type="ChEBI" id="CHEBI:30616"/>
        <dbReference type="ChEBI" id="CHEBI:61977"/>
        <dbReference type="ChEBI" id="CHEBI:456216"/>
        <dbReference type="EC" id="2.7.11.1"/>
    </reaction>
</comment>
<evidence type="ECO:0000256" key="6">
    <source>
        <dbReference type="ARBA" id="ARBA00022618"/>
    </source>
</evidence>
<keyword evidence="7" id="KW-0808">Transferase</keyword>
<evidence type="ECO:0000256" key="10">
    <source>
        <dbReference type="ARBA" id="ARBA00022777"/>
    </source>
</evidence>
<dbReference type="GO" id="GO:0005737">
    <property type="term" value="C:cytoplasm"/>
    <property type="evidence" value="ECO:0007669"/>
    <property type="project" value="TreeGrafter"/>
</dbReference>
<dbReference type="CDD" id="cd08217">
    <property type="entry name" value="STKc_Nek2"/>
    <property type="match status" value="1"/>
</dbReference>
<evidence type="ECO:0000256" key="8">
    <source>
        <dbReference type="ARBA" id="ARBA00022741"/>
    </source>
</evidence>
<keyword evidence="12" id="KW-0539">Nucleus</keyword>
<keyword evidence="10 19" id="KW-0418">Kinase</keyword>
<keyword evidence="16" id="KW-0175">Coiled coil</keyword>
<evidence type="ECO:0000256" key="11">
    <source>
        <dbReference type="ARBA" id="ARBA00022840"/>
    </source>
</evidence>
<evidence type="ECO:0000256" key="4">
    <source>
        <dbReference type="ARBA" id="ARBA00022527"/>
    </source>
</evidence>
<evidence type="ECO:0000256" key="3">
    <source>
        <dbReference type="ARBA" id="ARBA00012513"/>
    </source>
</evidence>
<keyword evidence="5" id="KW-0597">Phosphoprotein</keyword>
<dbReference type="InterPro" id="IPR000719">
    <property type="entry name" value="Prot_kinase_dom"/>
</dbReference>
<comment type="catalytic activity">
    <reaction evidence="15">
        <text>L-seryl-[protein] + ATP = O-phospho-L-seryl-[protein] + ADP + H(+)</text>
        <dbReference type="Rhea" id="RHEA:17989"/>
        <dbReference type="Rhea" id="RHEA-COMP:9863"/>
        <dbReference type="Rhea" id="RHEA-COMP:11604"/>
        <dbReference type="ChEBI" id="CHEBI:15378"/>
        <dbReference type="ChEBI" id="CHEBI:29999"/>
        <dbReference type="ChEBI" id="CHEBI:30616"/>
        <dbReference type="ChEBI" id="CHEBI:83421"/>
        <dbReference type="ChEBI" id="CHEBI:456216"/>
        <dbReference type="EC" id="2.7.11.1"/>
    </reaction>
</comment>
<evidence type="ECO:0000256" key="16">
    <source>
        <dbReference type="SAM" id="Coils"/>
    </source>
</evidence>
<evidence type="ECO:0000256" key="2">
    <source>
        <dbReference type="ARBA" id="ARBA00006692"/>
    </source>
</evidence>
<feature type="compositionally biased region" description="Polar residues" evidence="17">
    <location>
        <begin position="570"/>
        <end position="579"/>
    </location>
</feature>
<keyword evidence="9" id="KW-0498">Mitosis</keyword>
<evidence type="ECO:0000256" key="12">
    <source>
        <dbReference type="ARBA" id="ARBA00023242"/>
    </source>
</evidence>
<dbReference type="Gene3D" id="1.10.510.10">
    <property type="entry name" value="Transferase(Phosphotransferase) domain 1"/>
    <property type="match status" value="1"/>
</dbReference>
<dbReference type="GO" id="GO:0005524">
    <property type="term" value="F:ATP binding"/>
    <property type="evidence" value="ECO:0007669"/>
    <property type="project" value="UniProtKB-KW"/>
</dbReference>
<dbReference type="InterPro" id="IPR050660">
    <property type="entry name" value="NEK_Ser/Thr_kinase"/>
</dbReference>
<evidence type="ECO:0000256" key="13">
    <source>
        <dbReference type="ARBA" id="ARBA00023306"/>
    </source>
</evidence>
<dbReference type="FunFam" id="1.10.510.10:FF:000697">
    <property type="entry name" value="G2-specific protein kinase nimA"/>
    <property type="match status" value="1"/>
</dbReference>
<dbReference type="EMBL" id="ML993891">
    <property type="protein sequence ID" value="KAF2203882.1"/>
    <property type="molecule type" value="Genomic_DNA"/>
</dbReference>
<dbReference type="EC" id="2.7.11.1" evidence="3"/>
<dbReference type="PROSITE" id="PS00108">
    <property type="entry name" value="PROTEIN_KINASE_ST"/>
    <property type="match status" value="1"/>
</dbReference>
<dbReference type="Pfam" id="PF07714">
    <property type="entry name" value="PK_Tyr_Ser-Thr"/>
    <property type="match status" value="1"/>
</dbReference>
<organism evidence="19 20">
    <name type="scientific">Delitschia confertaspora ATCC 74209</name>
    <dbReference type="NCBI Taxonomy" id="1513339"/>
    <lineage>
        <taxon>Eukaryota</taxon>
        <taxon>Fungi</taxon>
        <taxon>Dikarya</taxon>
        <taxon>Ascomycota</taxon>
        <taxon>Pezizomycotina</taxon>
        <taxon>Dothideomycetes</taxon>
        <taxon>Pleosporomycetidae</taxon>
        <taxon>Pleosporales</taxon>
        <taxon>Delitschiaceae</taxon>
        <taxon>Delitschia</taxon>
    </lineage>
</organism>
<evidence type="ECO:0000256" key="9">
    <source>
        <dbReference type="ARBA" id="ARBA00022776"/>
    </source>
</evidence>
<dbReference type="PANTHER" id="PTHR43671">
    <property type="entry name" value="SERINE/THREONINE-PROTEIN KINASE NEK"/>
    <property type="match status" value="1"/>
</dbReference>
<evidence type="ECO:0000313" key="20">
    <source>
        <dbReference type="Proteomes" id="UP000799536"/>
    </source>
</evidence>
<dbReference type="PANTHER" id="PTHR43671:SF13">
    <property type="entry name" value="SERINE_THREONINE-PROTEIN KINASE NEK2"/>
    <property type="match status" value="1"/>
</dbReference>
<comment type="similarity">
    <text evidence="2">Belongs to the protein kinase superfamily. CAMK Ser/Thr protein kinase family.</text>
</comment>
<dbReference type="GO" id="GO:0007059">
    <property type="term" value="P:chromosome segregation"/>
    <property type="evidence" value="ECO:0007669"/>
    <property type="project" value="TreeGrafter"/>
</dbReference>
<dbReference type="SMART" id="SM00220">
    <property type="entry name" value="S_TKc"/>
    <property type="match status" value="1"/>
</dbReference>
<dbReference type="SUPFAM" id="SSF56112">
    <property type="entry name" value="Protein kinase-like (PK-like)"/>
    <property type="match status" value="1"/>
</dbReference>
<evidence type="ECO:0000256" key="15">
    <source>
        <dbReference type="ARBA" id="ARBA00048679"/>
    </source>
</evidence>
<evidence type="ECO:0000256" key="17">
    <source>
        <dbReference type="SAM" id="MobiDB-lite"/>
    </source>
</evidence>
<dbReference type="GO" id="GO:0051301">
    <property type="term" value="P:cell division"/>
    <property type="evidence" value="ECO:0007669"/>
    <property type="project" value="UniProtKB-KW"/>
</dbReference>
<feature type="region of interest" description="Disordered" evidence="17">
    <location>
        <begin position="426"/>
        <end position="481"/>
    </location>
</feature>